<evidence type="ECO:0000313" key="1">
    <source>
        <dbReference type="EMBL" id="GJS73752.1"/>
    </source>
</evidence>
<keyword evidence="2" id="KW-1185">Reference proteome</keyword>
<gene>
    <name evidence="1" type="ORF">Tco_0706593</name>
</gene>
<organism evidence="1 2">
    <name type="scientific">Tanacetum coccineum</name>
    <dbReference type="NCBI Taxonomy" id="301880"/>
    <lineage>
        <taxon>Eukaryota</taxon>
        <taxon>Viridiplantae</taxon>
        <taxon>Streptophyta</taxon>
        <taxon>Embryophyta</taxon>
        <taxon>Tracheophyta</taxon>
        <taxon>Spermatophyta</taxon>
        <taxon>Magnoliopsida</taxon>
        <taxon>eudicotyledons</taxon>
        <taxon>Gunneridae</taxon>
        <taxon>Pentapetalae</taxon>
        <taxon>asterids</taxon>
        <taxon>campanulids</taxon>
        <taxon>Asterales</taxon>
        <taxon>Asteraceae</taxon>
        <taxon>Asteroideae</taxon>
        <taxon>Anthemideae</taxon>
        <taxon>Anthemidinae</taxon>
        <taxon>Tanacetum</taxon>
    </lineage>
</organism>
<proteinExistence type="predicted"/>
<comment type="caution">
    <text evidence="1">The sequence shown here is derived from an EMBL/GenBank/DDBJ whole genome shotgun (WGS) entry which is preliminary data.</text>
</comment>
<protein>
    <submittedName>
        <fullName evidence="1">Uncharacterized protein</fullName>
    </submittedName>
</protein>
<reference evidence="1" key="1">
    <citation type="journal article" date="2022" name="Int. J. Mol. Sci.">
        <title>Draft Genome of Tanacetum Coccineum: Genomic Comparison of Closely Related Tanacetum-Family Plants.</title>
        <authorList>
            <person name="Yamashiro T."/>
            <person name="Shiraishi A."/>
            <person name="Nakayama K."/>
            <person name="Satake H."/>
        </authorList>
    </citation>
    <scope>NUCLEOTIDE SEQUENCE</scope>
</reference>
<accession>A0ABQ4YA25</accession>
<dbReference type="Proteomes" id="UP001151760">
    <property type="component" value="Unassembled WGS sequence"/>
</dbReference>
<reference evidence="1" key="2">
    <citation type="submission" date="2022-01" db="EMBL/GenBank/DDBJ databases">
        <authorList>
            <person name="Yamashiro T."/>
            <person name="Shiraishi A."/>
            <person name="Satake H."/>
            <person name="Nakayama K."/>
        </authorList>
    </citation>
    <scope>NUCLEOTIDE SEQUENCE</scope>
</reference>
<sequence>MVVCEICKPWGTIDTKSNQSKSFEGKCLCGFLVLEFILMRVLKSGKMIGSQILCSFFVSNDNIEFLEQKDPPHQSWLSILFNEEILYSRMVGIHYALRQNEI</sequence>
<evidence type="ECO:0000313" key="2">
    <source>
        <dbReference type="Proteomes" id="UP001151760"/>
    </source>
</evidence>
<dbReference type="EMBL" id="BQNB010010177">
    <property type="protein sequence ID" value="GJS73752.1"/>
    <property type="molecule type" value="Genomic_DNA"/>
</dbReference>
<name>A0ABQ4YA25_9ASTR</name>